<comment type="caution">
    <text evidence="1">The sequence shown here is derived from an EMBL/GenBank/DDBJ whole genome shotgun (WGS) entry which is preliminary data.</text>
</comment>
<protein>
    <submittedName>
        <fullName evidence="1">Uncharacterized protein</fullName>
    </submittedName>
</protein>
<organism evidence="1 2">
    <name type="scientific">Magnetospirillum aberrantis SpK</name>
    <dbReference type="NCBI Taxonomy" id="908842"/>
    <lineage>
        <taxon>Bacteria</taxon>
        <taxon>Pseudomonadati</taxon>
        <taxon>Pseudomonadota</taxon>
        <taxon>Alphaproteobacteria</taxon>
        <taxon>Rhodospirillales</taxon>
        <taxon>Rhodospirillaceae</taxon>
        <taxon>Magnetospirillum</taxon>
    </lineage>
</organism>
<dbReference type="AlphaFoldDB" id="A0A7C9QUK7"/>
<evidence type="ECO:0000313" key="2">
    <source>
        <dbReference type="Proteomes" id="UP000480684"/>
    </source>
</evidence>
<dbReference type="RefSeq" id="WP_163678970.1">
    <property type="nucleotide sequence ID" value="NZ_JAAIYP010000037.1"/>
</dbReference>
<proteinExistence type="predicted"/>
<sequence>MAKGDSLDTEDKVRILRSLAFHVHRKRPADEALMELVEQELRGTRRRVYRAAAERMAESDTLGALLAIGAVSDEVACVLGPVIDDGDHRLLSNALNRLADWTEQQG</sequence>
<gene>
    <name evidence="1" type="ORF">G4223_10515</name>
</gene>
<keyword evidence="2" id="KW-1185">Reference proteome</keyword>
<name>A0A7C9QUK7_9PROT</name>
<evidence type="ECO:0000313" key="1">
    <source>
        <dbReference type="EMBL" id="NFV80541.1"/>
    </source>
</evidence>
<dbReference type="EMBL" id="JAAIYP010000037">
    <property type="protein sequence ID" value="NFV80541.1"/>
    <property type="molecule type" value="Genomic_DNA"/>
</dbReference>
<reference evidence="1 2" key="1">
    <citation type="submission" date="2020-02" db="EMBL/GenBank/DDBJ databases">
        <authorList>
            <person name="Dziuba M."/>
            <person name="Kuznetsov B."/>
            <person name="Mardanov A."/>
            <person name="Ravin N."/>
            <person name="Grouzdev D."/>
        </authorList>
    </citation>
    <scope>NUCLEOTIDE SEQUENCE [LARGE SCALE GENOMIC DNA]</scope>
    <source>
        <strain evidence="1 2">SpK</strain>
    </source>
</reference>
<accession>A0A7C9QUK7</accession>
<dbReference type="Proteomes" id="UP000480684">
    <property type="component" value="Unassembled WGS sequence"/>
</dbReference>